<sequence>MLDGSRRVGCDSREHLIDRLRHRPSTFSFPPFCTPTPHMSTPSPDASHDACVSCTTRRDFLRAGAGSLALGALGSTLLAGPWRTLDALEPRVVGGAVRYPIPAADGVSIDKKNEIILCRVGVEVYAFALSCPHENTALRTLPRNGGFQCPKHKSKYQPNGTFISGRATRNMDRLPITREGDALVVDPDRYFESDKDPARWAAALVKL</sequence>
<evidence type="ECO:0000256" key="4">
    <source>
        <dbReference type="ARBA" id="ARBA00023014"/>
    </source>
</evidence>
<keyword evidence="1" id="KW-0001">2Fe-2S</keyword>
<evidence type="ECO:0000313" key="7">
    <source>
        <dbReference type="Proteomes" id="UP000264071"/>
    </source>
</evidence>
<dbReference type="AlphaFoldDB" id="A0A3D4V8J0"/>
<keyword evidence="3" id="KW-0408">Iron</keyword>
<dbReference type="Pfam" id="PF00355">
    <property type="entry name" value="Rieske"/>
    <property type="match status" value="1"/>
</dbReference>
<dbReference type="Gene3D" id="2.102.10.10">
    <property type="entry name" value="Rieske [2Fe-2S] iron-sulphur domain"/>
    <property type="match status" value="1"/>
</dbReference>
<keyword evidence="2" id="KW-0479">Metal-binding</keyword>
<protein>
    <recommendedName>
        <fullName evidence="5">Rieske domain-containing protein</fullName>
    </recommendedName>
</protein>
<feature type="domain" description="Rieske" evidence="5">
    <location>
        <begin position="98"/>
        <end position="185"/>
    </location>
</feature>
<accession>A0A3D4V8J0</accession>
<comment type="caution">
    <text evidence="6">The sequence shown here is derived from an EMBL/GenBank/DDBJ whole genome shotgun (WGS) entry which is preliminary data.</text>
</comment>
<evidence type="ECO:0000259" key="5">
    <source>
        <dbReference type="PROSITE" id="PS51296"/>
    </source>
</evidence>
<dbReference type="GO" id="GO:0046872">
    <property type="term" value="F:metal ion binding"/>
    <property type="evidence" value="ECO:0007669"/>
    <property type="project" value="UniProtKB-KW"/>
</dbReference>
<gene>
    <name evidence="6" type="ORF">DGD08_09400</name>
</gene>
<dbReference type="PROSITE" id="PS51296">
    <property type="entry name" value="RIESKE"/>
    <property type="match status" value="1"/>
</dbReference>
<organism evidence="6 7">
    <name type="scientific">Gemmatimonas aurantiaca</name>
    <dbReference type="NCBI Taxonomy" id="173480"/>
    <lineage>
        <taxon>Bacteria</taxon>
        <taxon>Pseudomonadati</taxon>
        <taxon>Gemmatimonadota</taxon>
        <taxon>Gemmatimonadia</taxon>
        <taxon>Gemmatimonadales</taxon>
        <taxon>Gemmatimonadaceae</taxon>
        <taxon>Gemmatimonas</taxon>
    </lineage>
</organism>
<keyword evidence="4" id="KW-0411">Iron-sulfur</keyword>
<proteinExistence type="predicted"/>
<reference evidence="6 7" key="1">
    <citation type="journal article" date="2018" name="Nat. Biotechnol.">
        <title>A standardized bacterial taxonomy based on genome phylogeny substantially revises the tree of life.</title>
        <authorList>
            <person name="Parks D.H."/>
            <person name="Chuvochina M."/>
            <person name="Waite D.W."/>
            <person name="Rinke C."/>
            <person name="Skarshewski A."/>
            <person name="Chaumeil P.A."/>
            <person name="Hugenholtz P."/>
        </authorList>
    </citation>
    <scope>NUCLEOTIDE SEQUENCE [LARGE SCALE GENOMIC DNA]</scope>
    <source>
        <strain evidence="6">UBA8844</strain>
    </source>
</reference>
<evidence type="ECO:0000256" key="1">
    <source>
        <dbReference type="ARBA" id="ARBA00022714"/>
    </source>
</evidence>
<evidence type="ECO:0000313" key="6">
    <source>
        <dbReference type="EMBL" id="HCT57411.1"/>
    </source>
</evidence>
<dbReference type="InterPro" id="IPR017941">
    <property type="entry name" value="Rieske_2Fe-2S"/>
</dbReference>
<name>A0A3D4V8J0_9BACT</name>
<dbReference type="EMBL" id="DPIY01000009">
    <property type="protein sequence ID" value="HCT57411.1"/>
    <property type="molecule type" value="Genomic_DNA"/>
</dbReference>
<evidence type="ECO:0000256" key="2">
    <source>
        <dbReference type="ARBA" id="ARBA00022723"/>
    </source>
</evidence>
<evidence type="ECO:0000256" key="3">
    <source>
        <dbReference type="ARBA" id="ARBA00023004"/>
    </source>
</evidence>
<dbReference type="GO" id="GO:0051537">
    <property type="term" value="F:2 iron, 2 sulfur cluster binding"/>
    <property type="evidence" value="ECO:0007669"/>
    <property type="project" value="UniProtKB-KW"/>
</dbReference>
<dbReference type="Proteomes" id="UP000264071">
    <property type="component" value="Unassembled WGS sequence"/>
</dbReference>
<dbReference type="InterPro" id="IPR036922">
    <property type="entry name" value="Rieske_2Fe-2S_sf"/>
</dbReference>
<dbReference type="SUPFAM" id="SSF50022">
    <property type="entry name" value="ISP domain"/>
    <property type="match status" value="1"/>
</dbReference>